<accession>A6WAS4</accession>
<dbReference type="eggNOG" id="ENOG5032IM4">
    <property type="taxonomic scope" value="Bacteria"/>
</dbReference>
<reference evidence="3" key="1">
    <citation type="journal article" date="2008" name="PLoS ONE">
        <title>Survival in nuclear waste, extreme resistance, and potential applications gleaned from the genome sequence of Kineococcus radiotolerans SRS30216.</title>
        <authorList>
            <person name="Bagwell C.E."/>
            <person name="Bhat S."/>
            <person name="Hawkins G.M."/>
            <person name="Smith B.W."/>
            <person name="Biswas T."/>
            <person name="Hoover T.R."/>
            <person name="Saunders E."/>
            <person name="Han C.S."/>
            <person name="Tsodikov O.V."/>
            <person name="Shimkets L.J."/>
        </authorList>
    </citation>
    <scope>NUCLEOTIDE SEQUENCE [LARGE SCALE GENOMIC DNA]</scope>
    <source>
        <strain evidence="3">ATCC BAA-149 / DSM 14245 / SRS30216</strain>
    </source>
</reference>
<evidence type="ECO:0008006" key="4">
    <source>
        <dbReference type="Google" id="ProtNLM"/>
    </source>
</evidence>
<dbReference type="HOGENOM" id="CLU_137888_1_0_11"/>
<dbReference type="EMBL" id="CP000750">
    <property type="protein sequence ID" value="ABS03913.1"/>
    <property type="molecule type" value="Genomic_DNA"/>
</dbReference>
<evidence type="ECO:0000256" key="1">
    <source>
        <dbReference type="SAM" id="MobiDB-lite"/>
    </source>
</evidence>
<name>A6WAS4_KINRD</name>
<feature type="compositionally biased region" description="Basic and acidic residues" evidence="1">
    <location>
        <begin position="148"/>
        <end position="163"/>
    </location>
</feature>
<dbReference type="AlphaFoldDB" id="A6WAS4"/>
<evidence type="ECO:0000313" key="3">
    <source>
        <dbReference type="Proteomes" id="UP000001116"/>
    </source>
</evidence>
<proteinExistence type="predicted"/>
<feature type="region of interest" description="Disordered" evidence="1">
    <location>
        <begin position="119"/>
        <end position="163"/>
    </location>
</feature>
<dbReference type="RefSeq" id="WP_012087871.1">
    <property type="nucleotide sequence ID" value="NC_009664.2"/>
</dbReference>
<protein>
    <recommendedName>
        <fullName evidence="4">DNA-binding protein</fullName>
    </recommendedName>
</protein>
<organism evidence="2 3">
    <name type="scientific">Kineococcus radiotolerans (strain ATCC BAA-149 / DSM 14245 / SRS30216)</name>
    <dbReference type="NCBI Taxonomy" id="266940"/>
    <lineage>
        <taxon>Bacteria</taxon>
        <taxon>Bacillati</taxon>
        <taxon>Actinomycetota</taxon>
        <taxon>Actinomycetes</taxon>
        <taxon>Kineosporiales</taxon>
        <taxon>Kineosporiaceae</taxon>
        <taxon>Kineococcus</taxon>
    </lineage>
</organism>
<evidence type="ECO:0000313" key="2">
    <source>
        <dbReference type="EMBL" id="ABS03913.1"/>
    </source>
</evidence>
<dbReference type="Proteomes" id="UP000001116">
    <property type="component" value="Chromosome"/>
</dbReference>
<keyword evidence="3" id="KW-1185">Reference proteome</keyword>
<sequence>MPSSDHDAAALLDRARTALEAAGGGDLPPRPWQHRGRPLSDTELVRLAAWVARDADSTDPHLLRSGLHLLDAARAELDQVEAALLFAARAAGMTWPQVAVALGLGSAQAAQQRLNRILTRLDGPGDGDRDEDTDGRASNSAGAGNSDGEARRSSKSRHLETGG</sequence>
<dbReference type="KEGG" id="kra:Krad_2433"/>
<gene>
    <name evidence="2" type="ordered locus">Krad_2433</name>
</gene>
<dbReference type="STRING" id="266940.Krad_2433"/>